<comment type="caution">
    <text evidence="1">The sequence shown here is derived from an EMBL/GenBank/DDBJ whole genome shotgun (WGS) entry which is preliminary data.</text>
</comment>
<organism evidence="1 2">
    <name type="scientific">Trifolium medium</name>
    <dbReference type="NCBI Taxonomy" id="97028"/>
    <lineage>
        <taxon>Eukaryota</taxon>
        <taxon>Viridiplantae</taxon>
        <taxon>Streptophyta</taxon>
        <taxon>Embryophyta</taxon>
        <taxon>Tracheophyta</taxon>
        <taxon>Spermatophyta</taxon>
        <taxon>Magnoliopsida</taxon>
        <taxon>eudicotyledons</taxon>
        <taxon>Gunneridae</taxon>
        <taxon>Pentapetalae</taxon>
        <taxon>rosids</taxon>
        <taxon>fabids</taxon>
        <taxon>Fabales</taxon>
        <taxon>Fabaceae</taxon>
        <taxon>Papilionoideae</taxon>
        <taxon>50 kb inversion clade</taxon>
        <taxon>NPAAA clade</taxon>
        <taxon>Hologalegina</taxon>
        <taxon>IRL clade</taxon>
        <taxon>Trifolieae</taxon>
        <taxon>Trifolium</taxon>
    </lineage>
</organism>
<evidence type="ECO:0000313" key="2">
    <source>
        <dbReference type="Proteomes" id="UP000265520"/>
    </source>
</evidence>
<keyword evidence="2" id="KW-1185">Reference proteome</keyword>
<dbReference type="Proteomes" id="UP000265520">
    <property type="component" value="Unassembled WGS sequence"/>
</dbReference>
<evidence type="ECO:0000313" key="1">
    <source>
        <dbReference type="EMBL" id="MCI49473.1"/>
    </source>
</evidence>
<dbReference type="EMBL" id="LXQA010401726">
    <property type="protein sequence ID" value="MCI49473.1"/>
    <property type="molecule type" value="Genomic_DNA"/>
</dbReference>
<name>A0A392SKT1_9FABA</name>
<dbReference type="AlphaFoldDB" id="A0A392SKT1"/>
<accession>A0A392SKT1</accession>
<proteinExistence type="predicted"/>
<protein>
    <submittedName>
        <fullName evidence="1">Uncharacterized protein</fullName>
    </submittedName>
</protein>
<sequence>MTTLRCSHLLLNHPDLLGCLLNNLGSKHDIISRFKPTQRRPALPTIQRLKRCHSYTRVKTIVV</sequence>
<feature type="non-terminal residue" evidence="1">
    <location>
        <position position="63"/>
    </location>
</feature>
<reference evidence="1 2" key="1">
    <citation type="journal article" date="2018" name="Front. Plant Sci.">
        <title>Red Clover (Trifolium pratense) and Zigzag Clover (T. medium) - A Picture of Genomic Similarities and Differences.</title>
        <authorList>
            <person name="Dluhosova J."/>
            <person name="Istvanek J."/>
            <person name="Nedelnik J."/>
            <person name="Repkova J."/>
        </authorList>
    </citation>
    <scope>NUCLEOTIDE SEQUENCE [LARGE SCALE GENOMIC DNA]</scope>
    <source>
        <strain evidence="2">cv. 10/8</strain>
        <tissue evidence="1">Leaf</tissue>
    </source>
</reference>